<dbReference type="OrthoDB" id="9812980at2"/>
<feature type="transmembrane region" description="Helical" evidence="6">
    <location>
        <begin position="155"/>
        <end position="178"/>
    </location>
</feature>
<keyword evidence="3 6" id="KW-0812">Transmembrane</keyword>
<dbReference type="PANTHER" id="PTHR12677:SF59">
    <property type="entry name" value="GOLGI APPARATUS MEMBRANE PROTEIN TVP38-RELATED"/>
    <property type="match status" value="1"/>
</dbReference>
<dbReference type="Pfam" id="PF09335">
    <property type="entry name" value="VTT_dom"/>
    <property type="match status" value="1"/>
</dbReference>
<comment type="similarity">
    <text evidence="6">Belongs to the TVP38/TMEM64 family.</text>
</comment>
<keyword evidence="5 6" id="KW-0472">Membrane</keyword>
<evidence type="ECO:0000256" key="3">
    <source>
        <dbReference type="ARBA" id="ARBA00022692"/>
    </source>
</evidence>
<feature type="transmembrane region" description="Helical" evidence="6">
    <location>
        <begin position="35"/>
        <end position="58"/>
    </location>
</feature>
<dbReference type="PANTHER" id="PTHR12677">
    <property type="entry name" value="GOLGI APPARATUS MEMBRANE PROTEIN TVP38-RELATED"/>
    <property type="match status" value="1"/>
</dbReference>
<evidence type="ECO:0000256" key="2">
    <source>
        <dbReference type="ARBA" id="ARBA00022475"/>
    </source>
</evidence>
<keyword evidence="9" id="KW-1185">Reference proteome</keyword>
<feature type="domain" description="VTT" evidence="7">
    <location>
        <begin position="60"/>
        <end position="175"/>
    </location>
</feature>
<dbReference type="InterPro" id="IPR032816">
    <property type="entry name" value="VTT_dom"/>
</dbReference>
<evidence type="ECO:0000256" key="1">
    <source>
        <dbReference type="ARBA" id="ARBA00004651"/>
    </source>
</evidence>
<evidence type="ECO:0000259" key="7">
    <source>
        <dbReference type="Pfam" id="PF09335"/>
    </source>
</evidence>
<comment type="subcellular location">
    <subcellularLocation>
        <location evidence="1 6">Cell membrane</location>
        <topology evidence="1 6">Multi-pass membrane protein</topology>
    </subcellularLocation>
</comment>
<evidence type="ECO:0000256" key="6">
    <source>
        <dbReference type="RuleBase" id="RU366058"/>
    </source>
</evidence>
<dbReference type="Proteomes" id="UP000308230">
    <property type="component" value="Unassembled WGS sequence"/>
</dbReference>
<feature type="transmembrane region" description="Helical" evidence="6">
    <location>
        <begin position="70"/>
        <end position="96"/>
    </location>
</feature>
<protein>
    <recommendedName>
        <fullName evidence="6">TVP38/TMEM64 family membrane protein</fullName>
    </recommendedName>
</protein>
<dbReference type="InterPro" id="IPR015414">
    <property type="entry name" value="TMEM64"/>
</dbReference>
<evidence type="ECO:0000313" key="8">
    <source>
        <dbReference type="EMBL" id="TLS36432.1"/>
    </source>
</evidence>
<evidence type="ECO:0000313" key="9">
    <source>
        <dbReference type="Proteomes" id="UP000308230"/>
    </source>
</evidence>
<dbReference type="GO" id="GO:0005886">
    <property type="term" value="C:plasma membrane"/>
    <property type="evidence" value="ECO:0007669"/>
    <property type="project" value="UniProtKB-SubCell"/>
</dbReference>
<dbReference type="RefSeq" id="WP_138127750.1">
    <property type="nucleotide sequence ID" value="NZ_SWLG01000011.1"/>
</dbReference>
<evidence type="ECO:0000256" key="5">
    <source>
        <dbReference type="ARBA" id="ARBA00023136"/>
    </source>
</evidence>
<keyword evidence="2 6" id="KW-1003">Cell membrane</keyword>
<name>A0A5R9EYQ5_9BACL</name>
<organism evidence="8 9">
    <name type="scientific">Exobacillus caeni</name>
    <dbReference type="NCBI Taxonomy" id="2574798"/>
    <lineage>
        <taxon>Bacteria</taxon>
        <taxon>Bacillati</taxon>
        <taxon>Bacillota</taxon>
        <taxon>Bacilli</taxon>
        <taxon>Bacillales</taxon>
        <taxon>Guptibacillaceae</taxon>
        <taxon>Exobacillus</taxon>
    </lineage>
</organism>
<dbReference type="EMBL" id="SWLG01000011">
    <property type="protein sequence ID" value="TLS36432.1"/>
    <property type="molecule type" value="Genomic_DNA"/>
</dbReference>
<dbReference type="AlphaFoldDB" id="A0A5R9EYQ5"/>
<sequence>MKKSIFKMMLFIVGIILLFWIIKEGLNVRPEEMRGWILSFGMYAPLIYVGLFFIRPLVFFPASIYSIAGGLAFGALMGTVYTLVGGLGGAMVAFFISRKFGRNILQRKLRGIEHLQHQIEQRGFYYVLLLRIIPIINFDLLSYACGVSRVRLKDYILATLLGMLPGTIAFNFLGASFAKNNFTSIIAACLIFIVLFGLMFVVRKKMKNMERTSFKEE</sequence>
<reference evidence="8 9" key="1">
    <citation type="submission" date="2019-04" db="EMBL/GenBank/DDBJ databases">
        <title>Bacillus caeni sp. nov., a bacterium isolated from mangrove sediment.</title>
        <authorList>
            <person name="Huang H."/>
            <person name="Mo K."/>
            <person name="Hu Y."/>
        </authorList>
    </citation>
    <scope>NUCLEOTIDE SEQUENCE [LARGE SCALE GENOMIC DNA]</scope>
    <source>
        <strain evidence="8 9">HB172195</strain>
    </source>
</reference>
<comment type="caution">
    <text evidence="6">Lacks conserved residue(s) required for the propagation of feature annotation.</text>
</comment>
<keyword evidence="4 6" id="KW-1133">Transmembrane helix</keyword>
<evidence type="ECO:0000256" key="4">
    <source>
        <dbReference type="ARBA" id="ARBA00022989"/>
    </source>
</evidence>
<accession>A0A5R9EYQ5</accession>
<proteinExistence type="inferred from homology"/>
<gene>
    <name evidence="8" type="ORF">FCL54_16025</name>
</gene>
<comment type="caution">
    <text evidence="8">The sequence shown here is derived from an EMBL/GenBank/DDBJ whole genome shotgun (WGS) entry which is preliminary data.</text>
</comment>
<feature type="transmembrane region" description="Helical" evidence="6">
    <location>
        <begin position="184"/>
        <end position="202"/>
    </location>
</feature>